<sequence>MRIKILAAGAMASALLLSGCYTPQQQNAANGAVLGGATGALIGGLASGRPGGALVGGALGAATGAIVGSAATPRPAPVVYGAPPPPVVYAPPPPPACARFGYDAYGNQICLRYYGY</sequence>
<evidence type="ECO:0000313" key="4">
    <source>
        <dbReference type="Proteomes" id="UP001165667"/>
    </source>
</evidence>
<dbReference type="EMBL" id="JAMOIM010000014">
    <property type="protein sequence ID" value="MCW6510329.1"/>
    <property type="molecule type" value="Genomic_DNA"/>
</dbReference>
<dbReference type="PROSITE" id="PS51257">
    <property type="entry name" value="PROKAR_LIPOPROTEIN"/>
    <property type="match status" value="1"/>
</dbReference>
<feature type="chain" id="PRO_5041205608" evidence="1">
    <location>
        <begin position="29"/>
        <end position="116"/>
    </location>
</feature>
<evidence type="ECO:0000256" key="1">
    <source>
        <dbReference type="SAM" id="SignalP"/>
    </source>
</evidence>
<feature type="signal peptide" evidence="1">
    <location>
        <begin position="1"/>
        <end position="28"/>
    </location>
</feature>
<dbReference type="RefSeq" id="WP_282586698.1">
    <property type="nucleotide sequence ID" value="NZ_JAMOIM010000014.1"/>
</dbReference>
<dbReference type="InterPro" id="IPR039567">
    <property type="entry name" value="Gly-zipper"/>
</dbReference>
<proteinExistence type="predicted"/>
<dbReference type="Proteomes" id="UP001165667">
    <property type="component" value="Unassembled WGS sequence"/>
</dbReference>
<reference evidence="3" key="1">
    <citation type="submission" date="2022-05" db="EMBL/GenBank/DDBJ databases">
        <authorList>
            <person name="Pankratov T."/>
        </authorList>
    </citation>
    <scope>NUCLEOTIDE SEQUENCE</scope>
    <source>
        <strain evidence="3">BP6-180914</strain>
    </source>
</reference>
<organism evidence="3 4">
    <name type="scientific">Lichenifustis flavocetrariae</name>
    <dbReference type="NCBI Taxonomy" id="2949735"/>
    <lineage>
        <taxon>Bacteria</taxon>
        <taxon>Pseudomonadati</taxon>
        <taxon>Pseudomonadota</taxon>
        <taxon>Alphaproteobacteria</taxon>
        <taxon>Hyphomicrobiales</taxon>
        <taxon>Lichenihabitantaceae</taxon>
        <taxon>Lichenifustis</taxon>
    </lineage>
</organism>
<name>A0AA41YY85_9HYPH</name>
<evidence type="ECO:0000259" key="2">
    <source>
        <dbReference type="Pfam" id="PF13488"/>
    </source>
</evidence>
<gene>
    <name evidence="3" type="ORF">M8523_20125</name>
</gene>
<keyword evidence="1" id="KW-0732">Signal</keyword>
<feature type="domain" description="Glycine zipper" evidence="2">
    <location>
        <begin position="31"/>
        <end position="71"/>
    </location>
</feature>
<evidence type="ECO:0000313" key="3">
    <source>
        <dbReference type="EMBL" id="MCW6510329.1"/>
    </source>
</evidence>
<protein>
    <submittedName>
        <fullName evidence="3">Glycine zipper domain-containing protein</fullName>
    </submittedName>
</protein>
<accession>A0AA41YY85</accession>
<keyword evidence="4" id="KW-1185">Reference proteome</keyword>
<dbReference type="Pfam" id="PF13488">
    <property type="entry name" value="Gly-zipper_Omp"/>
    <property type="match status" value="1"/>
</dbReference>
<comment type="caution">
    <text evidence="3">The sequence shown here is derived from an EMBL/GenBank/DDBJ whole genome shotgun (WGS) entry which is preliminary data.</text>
</comment>
<dbReference type="AlphaFoldDB" id="A0AA41YY85"/>